<comment type="caution">
    <text evidence="1">The sequence shown here is derived from an EMBL/GenBank/DDBJ whole genome shotgun (WGS) entry which is preliminary data.</text>
</comment>
<organism evidence="1 2">
    <name type="scientific">Lentzea pudingi</name>
    <dbReference type="NCBI Taxonomy" id="1789439"/>
    <lineage>
        <taxon>Bacteria</taxon>
        <taxon>Bacillati</taxon>
        <taxon>Actinomycetota</taxon>
        <taxon>Actinomycetes</taxon>
        <taxon>Pseudonocardiales</taxon>
        <taxon>Pseudonocardiaceae</taxon>
        <taxon>Lentzea</taxon>
    </lineage>
</organism>
<gene>
    <name evidence="1" type="ORF">GCM10011609_26120</name>
</gene>
<sequence length="105" mass="10704">MGTVVVTGGCEDGGVLADDDGAADDGSWLAEVDGATSWAAAPVGSTCWSVVRTTQKVATRPTVRVAATAMGSFRLAVCSVLCRPGIREHLALGTGHAHTGRHITK</sequence>
<evidence type="ECO:0000313" key="1">
    <source>
        <dbReference type="EMBL" id="GGM88177.1"/>
    </source>
</evidence>
<name>A0ABQ2HRU7_9PSEU</name>
<evidence type="ECO:0000313" key="2">
    <source>
        <dbReference type="Proteomes" id="UP000597656"/>
    </source>
</evidence>
<accession>A0ABQ2HRU7</accession>
<dbReference type="EMBL" id="BMNC01000003">
    <property type="protein sequence ID" value="GGM88177.1"/>
    <property type="molecule type" value="Genomic_DNA"/>
</dbReference>
<keyword evidence="2" id="KW-1185">Reference proteome</keyword>
<dbReference type="Proteomes" id="UP000597656">
    <property type="component" value="Unassembled WGS sequence"/>
</dbReference>
<protein>
    <submittedName>
        <fullName evidence="1">Uncharacterized protein</fullName>
    </submittedName>
</protein>
<proteinExistence type="predicted"/>
<reference evidence="2" key="1">
    <citation type="journal article" date="2019" name="Int. J. Syst. Evol. Microbiol.">
        <title>The Global Catalogue of Microorganisms (GCM) 10K type strain sequencing project: providing services to taxonomists for standard genome sequencing and annotation.</title>
        <authorList>
            <consortium name="The Broad Institute Genomics Platform"/>
            <consortium name="The Broad Institute Genome Sequencing Center for Infectious Disease"/>
            <person name="Wu L."/>
            <person name="Ma J."/>
        </authorList>
    </citation>
    <scope>NUCLEOTIDE SEQUENCE [LARGE SCALE GENOMIC DNA]</scope>
    <source>
        <strain evidence="2">CGMCC 4.7319</strain>
    </source>
</reference>